<evidence type="ECO:0000313" key="3">
    <source>
        <dbReference type="Proteomes" id="UP000238707"/>
    </source>
</evidence>
<dbReference type="Proteomes" id="UP000238707">
    <property type="component" value="Unassembled WGS sequence"/>
</dbReference>
<dbReference type="RefSeq" id="WP_105025146.1">
    <property type="nucleotide sequence ID" value="NZ_MSCI01000002.1"/>
</dbReference>
<comment type="caution">
    <text evidence="2">The sequence shown here is derived from an EMBL/GenBank/DDBJ whole genome shotgun (WGS) entry which is preliminary data.</text>
</comment>
<dbReference type="InterPro" id="IPR029021">
    <property type="entry name" value="Prot-tyrosine_phosphatase-like"/>
</dbReference>
<dbReference type="PROSITE" id="PS00383">
    <property type="entry name" value="TYR_PHOSPHATASE_1"/>
    <property type="match status" value="1"/>
</dbReference>
<reference evidence="2 3" key="1">
    <citation type="submission" date="2016-12" db="EMBL/GenBank/DDBJ databases">
        <title>Diversity of luminous bacteria.</title>
        <authorList>
            <person name="Yoshizawa S."/>
            <person name="Kogure K."/>
        </authorList>
    </citation>
    <scope>NUCLEOTIDE SEQUENCE [LARGE SCALE GENOMIC DNA]</scope>
    <source>
        <strain evidence="2 3">LC2-408</strain>
    </source>
</reference>
<name>A0A2S7VEX1_9VIBR</name>
<gene>
    <name evidence="2" type="ORF">BTO10_15505</name>
</gene>
<feature type="domain" description="Tyrosine specific protein phosphatases" evidence="1">
    <location>
        <begin position="1034"/>
        <end position="1100"/>
    </location>
</feature>
<dbReference type="InterPro" id="IPR000387">
    <property type="entry name" value="Tyr_Pase_dom"/>
</dbReference>
<proteinExistence type="predicted"/>
<accession>A0A2S7VEX1</accession>
<dbReference type="SUPFAM" id="SSF52799">
    <property type="entry name" value="(Phosphotyrosine protein) phosphatases II"/>
    <property type="match status" value="1"/>
</dbReference>
<evidence type="ECO:0000313" key="2">
    <source>
        <dbReference type="EMBL" id="PQJ60744.1"/>
    </source>
</evidence>
<organism evidence="2 3">
    <name type="scientific">Vibrio chagasii</name>
    <dbReference type="NCBI Taxonomy" id="170679"/>
    <lineage>
        <taxon>Bacteria</taxon>
        <taxon>Pseudomonadati</taxon>
        <taxon>Pseudomonadota</taxon>
        <taxon>Gammaproteobacteria</taxon>
        <taxon>Vibrionales</taxon>
        <taxon>Vibrionaceae</taxon>
        <taxon>Vibrio</taxon>
    </lineage>
</organism>
<keyword evidence="3" id="KW-1185">Reference proteome</keyword>
<dbReference type="EMBL" id="MSCI01000002">
    <property type="protein sequence ID" value="PQJ60744.1"/>
    <property type="molecule type" value="Genomic_DNA"/>
</dbReference>
<dbReference type="Gene3D" id="3.90.190.10">
    <property type="entry name" value="Protein tyrosine phosphatase superfamily"/>
    <property type="match status" value="1"/>
</dbReference>
<dbReference type="AlphaFoldDB" id="A0A2S7VEX1"/>
<evidence type="ECO:0000259" key="1">
    <source>
        <dbReference type="PROSITE" id="PS50056"/>
    </source>
</evidence>
<protein>
    <recommendedName>
        <fullName evidence="1">Tyrosine specific protein phosphatases domain-containing protein</fullName>
    </recommendedName>
</protein>
<dbReference type="InterPro" id="IPR016130">
    <property type="entry name" value="Tyr_Pase_AS"/>
</dbReference>
<dbReference type="PROSITE" id="PS50056">
    <property type="entry name" value="TYR_PHOSPHATASE_2"/>
    <property type="match status" value="1"/>
</dbReference>
<sequence>MLLNGSHRDVDIKEIEVICSNSDSNLEKIQKMSQILEVVNKELAEYKSLSLKDYKAIDDKYYVRHYIVSKINDLNSLIFIQNLKVSVMNTISYRYKSDEKSRNLAVKSSIARTMIYIENLLERRDEGLLGEPLNSAITSLKHSESSLYFRLESALIYTFFKAEKRRVLFALSNSGFKEEIKLIPESGAKISQKKVDAIVQRALSGNIHDSLDEFNIAKVLSDATREVEIYHDCSQGDDKAAFRLALVKMTAISDEMSASLDYLDETFDQILLKNNIPKKVLIRDESKDGLEFQVMDTMALFYSDTIKLDDIIVYEKPQVVERFNDVINLISVLSEVMELEGDESQSTLAIEKIVGRENFNSDSQYYAQFVEYKNSDFEQDLDTLIRDQSIYQSDLNSNVSIISSADIILPFYSKNAIKNILDDYVVGKAEGIAEAYRLVEEKFPNCDDSVKAFIALFANLFMSAPTTEAISLAIKPAVLMLQTHLGMSGRIVLAKDSNHRHFLVSTFAFHHRVTYLGGADNELVTQLIEVLPKPDENWKDVSYEALNAIFFKLNIPTGFDDTQEQPKPFLLRNHRFDNFMWDAVQETTLLKFNLIAQSFKKVGTKKQFQENYLLKDLVANEFKLSLSDKLVEMKEVLFTESSMEAALNNKVPFLQVAQKMINDPDYEVDIQDVESIFLDSIVLLADIIPIFSPIAKALNVNLSVVVNACVVKNIRVIRLSKTAFMRSVVNDISDEFIRRSKFISSDAIGDLKSKIRAIKKYKFLKETSERLETIKTMGLSGGAGSFKVNSAYGASSGNVVLETFDWCFNGKGPVGKVVSDNQIPLPAQPEVFQSIIDEKVSIVRQADEPILISGWRSPQTGRIHILDGQHRFIAAAKLGIPVEVKIKKFGTVPTQVDWSGTKFSQSTPAKYKIKGVQKPIFKKAIAQKATNTKGKVENIHIHPELRIGSIGRPNKNYSTGAQLMTFCENLKQNNVSALISLDSGMSAREIVSLTKQLASHNIEYISNKTTYIKDFFSIKALTQPLSEDIDGLANRVLDLLSTREGNVLVHCALGDGRSGMVKSAVIMKQMFNESRLDLSNVLEGTKAYVKPSIESEQAVLSYLDVKNSIDTIRKTHPKALERSDDIEVLNQYLEYLQNKSVTV</sequence>